<keyword evidence="2" id="KW-1185">Reference proteome</keyword>
<evidence type="ECO:0000313" key="1">
    <source>
        <dbReference type="EMBL" id="SDI58958.1"/>
    </source>
</evidence>
<accession>A0A1G8LTE8</accession>
<dbReference type="PANTHER" id="PTHR38009">
    <property type="entry name" value="CONSERVED HYPOTHETICAL PHAGE TAIL PROTEIN"/>
    <property type="match status" value="1"/>
</dbReference>
<dbReference type="PANTHER" id="PTHR38009:SF1">
    <property type="entry name" value="CONSERVED HYPOTHETICAL PHAGE TAIL PROTEIN"/>
    <property type="match status" value="1"/>
</dbReference>
<name>A0A1G8LTE8_9MICC</name>
<dbReference type="EMBL" id="FNEI01000003">
    <property type="protein sequence ID" value="SDI58958.1"/>
    <property type="molecule type" value="Genomic_DNA"/>
</dbReference>
<reference evidence="2" key="1">
    <citation type="submission" date="2016-10" db="EMBL/GenBank/DDBJ databases">
        <authorList>
            <person name="Varghese N."/>
            <person name="Submissions S."/>
        </authorList>
    </citation>
    <scope>NUCLEOTIDE SEQUENCE [LARGE SCALE GENOMIC DNA]</scope>
    <source>
        <strain evidence="2">CGMCC 1.10783</strain>
    </source>
</reference>
<protein>
    <submittedName>
        <fullName evidence="1">Conserved hypothetical phage tail region protein</fullName>
    </submittedName>
</protein>
<dbReference type="NCBIfam" id="TIGR02241">
    <property type="entry name" value="conserved hypothetical phage tail region protein"/>
    <property type="match status" value="1"/>
</dbReference>
<dbReference type="InterPro" id="IPR011747">
    <property type="entry name" value="CHP02241"/>
</dbReference>
<dbReference type="Proteomes" id="UP000182130">
    <property type="component" value="Unassembled WGS sequence"/>
</dbReference>
<dbReference type="AlphaFoldDB" id="A0A1G8LTE8"/>
<gene>
    <name evidence="1" type="ORF">SAMN05216555_103170</name>
</gene>
<dbReference type="Pfam" id="PF06841">
    <property type="entry name" value="Phage_T4_gp19"/>
    <property type="match status" value="1"/>
</dbReference>
<proteinExistence type="predicted"/>
<dbReference type="GO" id="GO:0005198">
    <property type="term" value="F:structural molecule activity"/>
    <property type="evidence" value="ECO:0007669"/>
    <property type="project" value="InterPro"/>
</dbReference>
<dbReference type="InterPro" id="IPR010667">
    <property type="entry name" value="Phage_T4_Gp19"/>
</dbReference>
<organism evidence="1 2">
    <name type="scientific">Arthrobacter cupressi</name>
    <dbReference type="NCBI Taxonomy" id="1045773"/>
    <lineage>
        <taxon>Bacteria</taxon>
        <taxon>Bacillati</taxon>
        <taxon>Actinomycetota</taxon>
        <taxon>Actinomycetes</taxon>
        <taxon>Micrococcales</taxon>
        <taxon>Micrococcaceae</taxon>
        <taxon>Arthrobacter</taxon>
    </lineage>
</organism>
<dbReference type="STRING" id="1045773.SAMN05216555_103170"/>
<dbReference type="RefSeq" id="WP_245679773.1">
    <property type="nucleotide sequence ID" value="NZ_FNEI01000003.1"/>
</dbReference>
<evidence type="ECO:0000313" key="2">
    <source>
        <dbReference type="Proteomes" id="UP000182130"/>
    </source>
</evidence>
<sequence length="163" mass="17944">MSMQPSTPAPAAQPGNVVDPYRAYNFKLVIQGVVQGHFTKVEGLGMKIDRILYRSGGENSTVRVIPGQVEYTPVTLKYGLTDSTEMLQWLFKAANGQVERRNVSIAMLNDSGSAEVRRWNLLGAWLCEWFGAPLDALGKDLAIESVTIAYDRLELDDARAPVA</sequence>